<dbReference type="InterPro" id="IPR004919">
    <property type="entry name" value="GmrSD_N"/>
</dbReference>
<evidence type="ECO:0000259" key="2">
    <source>
        <dbReference type="Pfam" id="PF07510"/>
    </source>
</evidence>
<feature type="domain" description="GmrSD restriction endonucleases N-terminal" evidence="1">
    <location>
        <begin position="25"/>
        <end position="246"/>
    </location>
</feature>
<reference evidence="3 4" key="1">
    <citation type="journal article" date="2017" name="Antonie Van Leeuwenhoek">
        <title>Phylogenomic resolution of the bacterial genus Pantoea and its relationship with Erwinia and Tatumella.</title>
        <authorList>
            <person name="Palmer M."/>
            <person name="Steenkamp E.T."/>
            <person name="Coetzee M.P."/>
            <person name="Chan W.Y."/>
            <person name="van Zyl E."/>
            <person name="De Maayer P."/>
            <person name="Coutinho T.A."/>
            <person name="Blom J."/>
            <person name="Smits T.H."/>
            <person name="Duffy B."/>
            <person name="Venter S.N."/>
        </authorList>
    </citation>
    <scope>NUCLEOTIDE SEQUENCE [LARGE SCALE GENOMIC DNA]</scope>
    <source>
        <strain evidence="3 4">LMG 24534</strain>
    </source>
</reference>
<comment type="caution">
    <text evidence="3">The sequence shown here is derived from an EMBL/GenBank/DDBJ whole genome shotgun (WGS) entry which is preliminary data.</text>
</comment>
<dbReference type="EMBL" id="MLFN01000070">
    <property type="protein sequence ID" value="ORM50880.1"/>
    <property type="molecule type" value="Genomic_DNA"/>
</dbReference>
<accession>A0A1X1BRW3</accession>
<sequence length="562" mass="65176">MEMPSKSIRSMIKEINNPDADGNGLWLPNIQRQFVWNKEQIARLCDSVMRRYPLSSMLLWRTNEPIKYRSFIQNLNGGKVDLKSHYQHNPKKLKRLVLDGQQRLQSFYLALQGCIDNEVLHLNVLSGEQVGSEEIRYRFEFKVPAKKNWPWVPLAKIIYSGSLPEDLLFELAEDEVAALTDNQRRQAIRNLSLAQREFGNDSVLLYHEIDSTQDDNALKFEDVVEVFIRANSGGTKLNKSDLMFTLLSTEWEDADIVFEEFLDKINDNERFQFSRDFLIKLSTTVLGYNAKYDVDKLRDDQVRKEISENWPDIADALLFVKDEIVTSTYIRSHKALTSYNALIPLVYLQYHFPGQLSKSKILHEYFVPALFAGVFSGQPDSVIDKMVKSIKENEGFDIKKIKLLIESSNKYLHVNESHVLNYCGYGSGNIHLLFNIWYGREYRAGGFQHEPQIDHIFARSILKDQKELNDATGREVQRYGAWEINQLANCMLLPAHQNGAGDKGDKSVDKWLAEQSEEFLDLHCIPKTKTLWKVENYERFIDKRQQLIIKRCEELGLLSSEE</sequence>
<dbReference type="PANTHER" id="PTHR37292">
    <property type="entry name" value="VNG6097C"/>
    <property type="match status" value="1"/>
</dbReference>
<dbReference type="Proteomes" id="UP000193933">
    <property type="component" value="Unassembled WGS sequence"/>
</dbReference>
<protein>
    <recommendedName>
        <fullName evidence="5">DUF262 domain-containing protein</fullName>
    </recommendedName>
</protein>
<gene>
    <name evidence="3" type="ORF">HA41_17645</name>
</gene>
<name>A0A1X1BRW3_9GAMM</name>
<organism evidence="3 4">
    <name type="scientific">Pantoea conspicua</name>
    <dbReference type="NCBI Taxonomy" id="472705"/>
    <lineage>
        <taxon>Bacteria</taxon>
        <taxon>Pseudomonadati</taxon>
        <taxon>Pseudomonadota</taxon>
        <taxon>Gammaproteobacteria</taxon>
        <taxon>Enterobacterales</taxon>
        <taxon>Erwiniaceae</taxon>
        <taxon>Pantoea</taxon>
    </lineage>
</organism>
<evidence type="ECO:0000313" key="3">
    <source>
        <dbReference type="EMBL" id="ORM50880.1"/>
    </source>
</evidence>
<dbReference type="InterPro" id="IPR011089">
    <property type="entry name" value="GmrSD_C"/>
</dbReference>
<dbReference type="PANTHER" id="PTHR37292:SF2">
    <property type="entry name" value="DUF262 DOMAIN-CONTAINING PROTEIN"/>
    <property type="match status" value="1"/>
</dbReference>
<evidence type="ECO:0000313" key="4">
    <source>
        <dbReference type="Proteomes" id="UP000193933"/>
    </source>
</evidence>
<proteinExistence type="predicted"/>
<feature type="domain" description="GmrSD restriction endonucleases C-terminal" evidence="2">
    <location>
        <begin position="447"/>
        <end position="550"/>
    </location>
</feature>
<dbReference type="Pfam" id="PF03235">
    <property type="entry name" value="GmrSD_N"/>
    <property type="match status" value="1"/>
</dbReference>
<dbReference type="Pfam" id="PF07510">
    <property type="entry name" value="GmrSD_C"/>
    <property type="match status" value="1"/>
</dbReference>
<evidence type="ECO:0008006" key="5">
    <source>
        <dbReference type="Google" id="ProtNLM"/>
    </source>
</evidence>
<dbReference type="AlphaFoldDB" id="A0A1X1BRW3"/>
<keyword evidence="4" id="KW-1185">Reference proteome</keyword>
<evidence type="ECO:0000259" key="1">
    <source>
        <dbReference type="Pfam" id="PF03235"/>
    </source>
</evidence>